<keyword evidence="3" id="KW-0804">Transcription</keyword>
<dbReference type="Proteomes" id="UP000272015">
    <property type="component" value="Unassembled WGS sequence"/>
</dbReference>
<evidence type="ECO:0000259" key="4">
    <source>
        <dbReference type="PROSITE" id="PS51078"/>
    </source>
</evidence>
<evidence type="ECO:0000256" key="1">
    <source>
        <dbReference type="ARBA" id="ARBA00023015"/>
    </source>
</evidence>
<accession>A0A3A5MN23</accession>
<evidence type="ECO:0000313" key="5">
    <source>
        <dbReference type="EMBL" id="RJT90451.1"/>
    </source>
</evidence>
<protein>
    <submittedName>
        <fullName evidence="5">IclR family transcriptional regulator</fullName>
    </submittedName>
</protein>
<evidence type="ECO:0000256" key="3">
    <source>
        <dbReference type="ARBA" id="ARBA00023163"/>
    </source>
</evidence>
<name>A0A3A5MN23_9MICO</name>
<dbReference type="InterPro" id="IPR014757">
    <property type="entry name" value="Tscrpt_reg_IclR_C"/>
</dbReference>
<keyword evidence="1" id="KW-0805">Transcription regulation</keyword>
<dbReference type="Pfam" id="PF09339">
    <property type="entry name" value="HTH_IclR"/>
    <property type="match status" value="1"/>
</dbReference>
<feature type="domain" description="IclR-ED" evidence="4">
    <location>
        <begin position="67"/>
        <end position="250"/>
    </location>
</feature>
<dbReference type="Gene3D" id="3.30.450.40">
    <property type="match status" value="1"/>
</dbReference>
<dbReference type="GO" id="GO:0045892">
    <property type="term" value="P:negative regulation of DNA-templated transcription"/>
    <property type="evidence" value="ECO:0007669"/>
    <property type="project" value="TreeGrafter"/>
</dbReference>
<comment type="caution">
    <text evidence="5">The sequence shown here is derived from an EMBL/GenBank/DDBJ whole genome shotgun (WGS) entry which is preliminary data.</text>
</comment>
<dbReference type="PANTHER" id="PTHR30136:SF24">
    <property type="entry name" value="HTH-TYPE TRANSCRIPTIONAL REPRESSOR ALLR"/>
    <property type="match status" value="1"/>
</dbReference>
<reference evidence="5 6" key="1">
    <citation type="submission" date="2018-09" db="EMBL/GenBank/DDBJ databases">
        <title>Novel species of Cryobacterium.</title>
        <authorList>
            <person name="Liu Q."/>
            <person name="Xin Y.-H."/>
        </authorList>
    </citation>
    <scope>NUCLEOTIDE SEQUENCE [LARGE SCALE GENOMIC DNA]</scope>
    <source>
        <strain evidence="5 6">Hh39</strain>
    </source>
</reference>
<dbReference type="InterPro" id="IPR050707">
    <property type="entry name" value="HTH_MetabolicPath_Reg"/>
</dbReference>
<dbReference type="GO" id="GO:0003700">
    <property type="term" value="F:DNA-binding transcription factor activity"/>
    <property type="evidence" value="ECO:0007669"/>
    <property type="project" value="TreeGrafter"/>
</dbReference>
<dbReference type="RefSeq" id="WP_119971938.1">
    <property type="nucleotide sequence ID" value="NZ_JBHSQA010000025.1"/>
</dbReference>
<dbReference type="AlphaFoldDB" id="A0A3A5MN23"/>
<dbReference type="SUPFAM" id="SSF46785">
    <property type="entry name" value="Winged helix' DNA-binding domain"/>
    <property type="match status" value="1"/>
</dbReference>
<dbReference type="PROSITE" id="PS51078">
    <property type="entry name" value="ICLR_ED"/>
    <property type="match status" value="1"/>
</dbReference>
<sequence>MTGDKASHGIQRAVEILEFVCVQPRSQSEVAVHFDIHRSTAMRTLDSLVETGLSRKHADGRYGAGYRLAGLAQLALEQFDLAHVARPFLEELAGECQHTIHLAALDGRSIVYADKIDQPGMVRLYSQIGQAVTLHTAGVSKAILAYQPPSIVAEVLSGADFVRKTSNTITSLEAFTAQLETVREQGFAIDDAEFEDFINCVAMPIRDFTGEVMAAVSITALKARAGLDDLRMLLPRLTEITAAISKELGWRP</sequence>
<dbReference type="InterPro" id="IPR005471">
    <property type="entry name" value="Tscrpt_reg_IclR_N"/>
</dbReference>
<dbReference type="InterPro" id="IPR029016">
    <property type="entry name" value="GAF-like_dom_sf"/>
</dbReference>
<dbReference type="Gene3D" id="1.10.10.10">
    <property type="entry name" value="Winged helix-like DNA-binding domain superfamily/Winged helix DNA-binding domain"/>
    <property type="match status" value="1"/>
</dbReference>
<dbReference type="Pfam" id="PF01614">
    <property type="entry name" value="IclR_C"/>
    <property type="match status" value="1"/>
</dbReference>
<dbReference type="SMART" id="SM00346">
    <property type="entry name" value="HTH_ICLR"/>
    <property type="match status" value="1"/>
</dbReference>
<dbReference type="PANTHER" id="PTHR30136">
    <property type="entry name" value="HELIX-TURN-HELIX TRANSCRIPTIONAL REGULATOR, ICLR FAMILY"/>
    <property type="match status" value="1"/>
</dbReference>
<proteinExistence type="predicted"/>
<keyword evidence="2" id="KW-0238">DNA-binding</keyword>
<dbReference type="GO" id="GO:0003677">
    <property type="term" value="F:DNA binding"/>
    <property type="evidence" value="ECO:0007669"/>
    <property type="project" value="UniProtKB-KW"/>
</dbReference>
<dbReference type="EMBL" id="QZVS01000060">
    <property type="protein sequence ID" value="RJT90451.1"/>
    <property type="molecule type" value="Genomic_DNA"/>
</dbReference>
<organism evidence="5 6">
    <name type="scientific">Cryobacterium melibiosiphilum</name>
    <dbReference type="NCBI Taxonomy" id="995039"/>
    <lineage>
        <taxon>Bacteria</taxon>
        <taxon>Bacillati</taxon>
        <taxon>Actinomycetota</taxon>
        <taxon>Actinomycetes</taxon>
        <taxon>Micrococcales</taxon>
        <taxon>Microbacteriaceae</taxon>
        <taxon>Cryobacterium</taxon>
    </lineage>
</organism>
<keyword evidence="6" id="KW-1185">Reference proteome</keyword>
<gene>
    <name evidence="5" type="ORF">D6T64_03935</name>
</gene>
<dbReference type="OrthoDB" id="4068713at2"/>
<evidence type="ECO:0000256" key="2">
    <source>
        <dbReference type="ARBA" id="ARBA00023125"/>
    </source>
</evidence>
<dbReference type="InterPro" id="IPR036390">
    <property type="entry name" value="WH_DNA-bd_sf"/>
</dbReference>
<evidence type="ECO:0000313" key="6">
    <source>
        <dbReference type="Proteomes" id="UP000272015"/>
    </source>
</evidence>
<dbReference type="SUPFAM" id="SSF55781">
    <property type="entry name" value="GAF domain-like"/>
    <property type="match status" value="1"/>
</dbReference>
<dbReference type="InterPro" id="IPR036388">
    <property type="entry name" value="WH-like_DNA-bd_sf"/>
</dbReference>